<feature type="compositionally biased region" description="Pro residues" evidence="1">
    <location>
        <begin position="89"/>
        <end position="100"/>
    </location>
</feature>
<feature type="compositionally biased region" description="Polar residues" evidence="1">
    <location>
        <begin position="102"/>
        <end position="114"/>
    </location>
</feature>
<feature type="region of interest" description="Disordered" evidence="1">
    <location>
        <begin position="1"/>
        <end position="206"/>
    </location>
</feature>
<sequence length="684" mass="73204">MGLASKMAAANAASGMPPQGGPGGYPGQPQYQAYPGAGAGAPGPHMPLSGKLATSYNAYQPSAVQAPNPYAQQQPGPPMPPRPGSYAPPQSPFTQPPPPNYGASSPYPQAQSGYNRPPPPPPGQQSQSPYPQSPFPQSPQSGRTLPAQWNQPYMAQPYGQQPPQQPYGQQNQWGQPQQSAYGQPPPQYGQPYGQPPPFQQNVRTDPDIPLAQPLQKLRSGQVLDVNLLYRGNHTRLYDEDAELAENGGPPGQPPQGQYGAPPPQGGYGGPPPPQQVQGSPAEVEGYKQLLQACIQEKHLQPFYPPGDPRINQIAQEASSKINQVIQRWRIQKEIANDIVKLALYDIVLYIDDSGSMQFEEEGSRIKDLRLILERVSFAATLFDADGISLRFMNTDLSGARDQQGRPMQDGVCTEAQIEQVMRGVQFKGLTPMGTAMRQKVIDGIVLDRARNGQLRKPVLVIAITDGQPAGEPQNAIFDAISYAFDTLKGFPQYGRGAVAFEFAQVGNDEAARKFLSKLDEHPVIGPEVDCTSTPDFENEQEEMARANPPVDLTPDLWIIKLLLGAIDRSYDSKDEKTNQPPAGYGAPPPGQYGAPPPGQYGAPPQQQYGGPPPQGQYGAPPPGQHGGPPQQQYGGPPPPGQYGAPPPGQFGQQRPPQGGPGGPGGPGGYPGQQQYGAPPPGGRY</sequence>
<reference evidence="2 3" key="1">
    <citation type="journal article" date="2014" name="PLoS ONE">
        <title>De novo Genome Assembly of the Fungal Plant Pathogen Pyrenophora semeniperda.</title>
        <authorList>
            <person name="Soliai M.M."/>
            <person name="Meyer S.E."/>
            <person name="Udall J.A."/>
            <person name="Elzinga D.E."/>
            <person name="Hermansen R.A."/>
            <person name="Bodily P.M."/>
            <person name="Hart A.A."/>
            <person name="Coleman C.E."/>
        </authorList>
    </citation>
    <scope>NUCLEOTIDE SEQUENCE [LARGE SCALE GENOMIC DNA]</scope>
    <source>
        <strain evidence="2 3">CCB06</strain>
        <tissue evidence="2">Mycelium</tissue>
    </source>
</reference>
<evidence type="ECO:0000256" key="1">
    <source>
        <dbReference type="SAM" id="MobiDB-lite"/>
    </source>
</evidence>
<dbReference type="PANTHER" id="PTHR34706:SF2">
    <property type="entry name" value="RFEF"/>
    <property type="match status" value="1"/>
</dbReference>
<dbReference type="AlphaFoldDB" id="A0A3M7M9J6"/>
<accession>A0A3M7M9J6</accession>
<feature type="compositionally biased region" description="Polar residues" evidence="1">
    <location>
        <begin position="52"/>
        <end position="65"/>
    </location>
</feature>
<dbReference type="EMBL" id="KE747826">
    <property type="protein sequence ID" value="RMZ71176.1"/>
    <property type="molecule type" value="Genomic_DNA"/>
</dbReference>
<dbReference type="PANTHER" id="PTHR34706">
    <property type="entry name" value="SLR1338 PROTEIN"/>
    <property type="match status" value="1"/>
</dbReference>
<feature type="region of interest" description="Disordered" evidence="1">
    <location>
        <begin position="571"/>
        <end position="684"/>
    </location>
</feature>
<feature type="compositionally biased region" description="Pro residues" evidence="1">
    <location>
        <begin position="586"/>
        <end position="598"/>
    </location>
</feature>
<feature type="compositionally biased region" description="Pro residues" evidence="1">
    <location>
        <begin position="635"/>
        <end position="648"/>
    </location>
</feature>
<feature type="compositionally biased region" description="Pro residues" evidence="1">
    <location>
        <begin position="260"/>
        <end position="274"/>
    </location>
</feature>
<proteinExistence type="predicted"/>
<evidence type="ECO:0000313" key="2">
    <source>
        <dbReference type="EMBL" id="RMZ71176.1"/>
    </source>
</evidence>
<dbReference type="OrthoDB" id="2142040at2759"/>
<feature type="compositionally biased region" description="Pro residues" evidence="1">
    <location>
        <begin position="610"/>
        <end position="623"/>
    </location>
</feature>
<feature type="compositionally biased region" description="Low complexity" evidence="1">
    <location>
        <begin position="27"/>
        <end position="36"/>
    </location>
</feature>
<gene>
    <name evidence="2" type="ORF">GMOD_00005691</name>
</gene>
<dbReference type="Proteomes" id="UP000265663">
    <property type="component" value="Unassembled WGS sequence"/>
</dbReference>
<dbReference type="Gene3D" id="3.40.50.410">
    <property type="entry name" value="von Willebrand factor, type A domain"/>
    <property type="match status" value="1"/>
</dbReference>
<organism evidence="2 3">
    <name type="scientific">Pyrenophora seminiperda CCB06</name>
    <dbReference type="NCBI Taxonomy" id="1302712"/>
    <lineage>
        <taxon>Eukaryota</taxon>
        <taxon>Fungi</taxon>
        <taxon>Dikarya</taxon>
        <taxon>Ascomycota</taxon>
        <taxon>Pezizomycotina</taxon>
        <taxon>Dothideomycetes</taxon>
        <taxon>Pleosporomycetidae</taxon>
        <taxon>Pleosporales</taxon>
        <taxon>Pleosporineae</taxon>
        <taxon>Pleosporaceae</taxon>
        <taxon>Pyrenophora</taxon>
    </lineage>
</organism>
<keyword evidence="3" id="KW-1185">Reference proteome</keyword>
<name>A0A3M7M9J6_9PLEO</name>
<evidence type="ECO:0000313" key="3">
    <source>
        <dbReference type="Proteomes" id="UP000265663"/>
    </source>
</evidence>
<feature type="compositionally biased region" description="Low complexity" evidence="1">
    <location>
        <begin position="599"/>
        <end position="609"/>
    </location>
</feature>
<feature type="region of interest" description="Disordered" evidence="1">
    <location>
        <begin position="242"/>
        <end position="281"/>
    </location>
</feature>
<feature type="compositionally biased region" description="Gly residues" evidence="1">
    <location>
        <begin position="659"/>
        <end position="670"/>
    </location>
</feature>
<dbReference type="InterPro" id="IPR036465">
    <property type="entry name" value="vWFA_dom_sf"/>
</dbReference>
<feature type="compositionally biased region" description="Low complexity" evidence="1">
    <location>
        <begin position="151"/>
        <end position="182"/>
    </location>
</feature>
<protein>
    <submittedName>
        <fullName evidence="2">Transcription factor</fullName>
    </submittedName>
</protein>
<dbReference type="SUPFAM" id="SSF53300">
    <property type="entry name" value="vWA-like"/>
    <property type="match status" value="1"/>
</dbReference>
<feature type="compositionally biased region" description="Pro residues" evidence="1">
    <location>
        <begin position="183"/>
        <end position="198"/>
    </location>
</feature>